<dbReference type="GeneID" id="41339256"/>
<feature type="transmembrane region" description="Helical" evidence="7">
    <location>
        <begin position="89"/>
        <end position="108"/>
    </location>
</feature>
<feature type="transmembrane region" description="Helical" evidence="7">
    <location>
        <begin position="32"/>
        <end position="49"/>
    </location>
</feature>
<feature type="transmembrane region" description="Helical" evidence="7">
    <location>
        <begin position="120"/>
        <end position="142"/>
    </location>
</feature>
<keyword evidence="5 7" id="KW-1133">Transmembrane helix</keyword>
<feature type="transmembrane region" description="Helical" evidence="7">
    <location>
        <begin position="207"/>
        <end position="231"/>
    </location>
</feature>
<dbReference type="eggNOG" id="COG2855">
    <property type="taxonomic scope" value="Bacteria"/>
</dbReference>
<comment type="similarity">
    <text evidence="2">Belongs to the UPF0324 family.</text>
</comment>
<evidence type="ECO:0000256" key="4">
    <source>
        <dbReference type="ARBA" id="ARBA00022692"/>
    </source>
</evidence>
<evidence type="ECO:0000256" key="6">
    <source>
        <dbReference type="ARBA" id="ARBA00023136"/>
    </source>
</evidence>
<feature type="transmembrane region" description="Helical" evidence="7">
    <location>
        <begin position="252"/>
        <end position="270"/>
    </location>
</feature>
<dbReference type="Proteomes" id="UP000008558">
    <property type="component" value="Chromosome"/>
</dbReference>
<dbReference type="AlphaFoldDB" id="A9NH93"/>
<dbReference type="PANTHER" id="PTHR30106">
    <property type="entry name" value="INNER MEMBRANE PROTEIN YEIH-RELATED"/>
    <property type="match status" value="1"/>
</dbReference>
<evidence type="ECO:0000256" key="2">
    <source>
        <dbReference type="ARBA" id="ARBA00007977"/>
    </source>
</evidence>
<dbReference type="RefSeq" id="WP_012243054.1">
    <property type="nucleotide sequence ID" value="NC_010163.1"/>
</dbReference>
<dbReference type="HOGENOM" id="CLU_033541_2_1_14"/>
<dbReference type="InterPro" id="IPR018383">
    <property type="entry name" value="UPF0324_pro"/>
</dbReference>
<accession>A9NH93</accession>
<name>A9NH93_ACHLI</name>
<keyword evidence="6 7" id="KW-0472">Membrane</keyword>
<organism evidence="8 9">
    <name type="scientific">Acholeplasma laidlawii (strain PG-8A)</name>
    <dbReference type="NCBI Taxonomy" id="441768"/>
    <lineage>
        <taxon>Bacteria</taxon>
        <taxon>Bacillati</taxon>
        <taxon>Mycoplasmatota</taxon>
        <taxon>Mollicutes</taxon>
        <taxon>Acholeplasmatales</taxon>
        <taxon>Acholeplasmataceae</taxon>
        <taxon>Acholeplasma</taxon>
    </lineage>
</organism>
<keyword evidence="4 7" id="KW-0812">Transmembrane</keyword>
<dbReference type="EMBL" id="CP000896">
    <property type="protein sequence ID" value="ABX81723.1"/>
    <property type="molecule type" value="Genomic_DNA"/>
</dbReference>
<keyword evidence="3" id="KW-1003">Cell membrane</keyword>
<reference evidence="8 9" key="1">
    <citation type="journal article" date="2011" name="J. Bacteriol.">
        <title>Complete genome and proteome of Acholeplasma laidlawii.</title>
        <authorList>
            <person name="Lazarev V.N."/>
            <person name="Levitskii S.A."/>
            <person name="Basovskii Y.I."/>
            <person name="Chukin M.M."/>
            <person name="Akopian T.A."/>
            <person name="Vereshchagin V.V."/>
            <person name="Kostrjukova E.S."/>
            <person name="Kovaleva G.Y."/>
            <person name="Kazanov M.D."/>
            <person name="Malko D.B."/>
            <person name="Vitreschak A.G."/>
            <person name="Sernova N.V."/>
            <person name="Gelfand M.S."/>
            <person name="Demina I.A."/>
            <person name="Serebryakova M.V."/>
            <person name="Galyamina M.A."/>
            <person name="Vtyurin N.N."/>
            <person name="Rogov S.I."/>
            <person name="Alexeev D.G."/>
            <person name="Ladygina V.G."/>
            <person name="Govorun V.M."/>
        </authorList>
    </citation>
    <scope>NUCLEOTIDE SEQUENCE [LARGE SCALE GENOMIC DNA]</scope>
    <source>
        <strain evidence="8 9">PG-8A</strain>
    </source>
</reference>
<feature type="transmembrane region" description="Helical" evidence="7">
    <location>
        <begin position="276"/>
        <end position="297"/>
    </location>
</feature>
<feature type="transmembrane region" description="Helical" evidence="7">
    <location>
        <begin position="148"/>
        <end position="173"/>
    </location>
</feature>
<dbReference type="PANTHER" id="PTHR30106:SF1">
    <property type="entry name" value="UPF0324 MEMBRANE PROTEIN FN0533"/>
    <property type="match status" value="1"/>
</dbReference>
<feature type="transmembrane region" description="Helical" evidence="7">
    <location>
        <begin position="309"/>
        <end position="333"/>
    </location>
</feature>
<sequence>MMIKKYAPGVLVSLMIAGVSLAINNVLPVDLIGMALIALLLGMLLNPLLHKYDVLDSGIDWSAKYILRTGIILAGISLSFSQVFEAGKYALILLGFTFLTAFGVGYICRKLFKIDWKLTSMLSISTAICGGTAVATLGPVIEADNKDIAYALSATFIFDLLTVIVFPWIGVFLGMTDTTFGLWVGTAVNDTSSVVAAGYAFSELAGALATIVKLTRTLFIVPIVIIFSYIYARKNQNQGVSKINQKVNILAIFPWFILGFIAFIGVRSLNILSDDWVLSISSISKFFMATALGAIGLKTSFKEVTSVGVKPMMVAVIIDVSVVIVSFVVLSIMF</sequence>
<feature type="transmembrane region" description="Helical" evidence="7">
    <location>
        <begin position="65"/>
        <end position="83"/>
    </location>
</feature>
<dbReference type="KEGG" id="acl:ACL_1113"/>
<proteinExistence type="inferred from homology"/>
<keyword evidence="9" id="KW-1185">Reference proteome</keyword>
<dbReference type="GO" id="GO:0005886">
    <property type="term" value="C:plasma membrane"/>
    <property type="evidence" value="ECO:0007669"/>
    <property type="project" value="UniProtKB-SubCell"/>
</dbReference>
<feature type="transmembrane region" description="Helical" evidence="7">
    <location>
        <begin position="180"/>
        <end position="201"/>
    </location>
</feature>
<dbReference type="Pfam" id="PF03601">
    <property type="entry name" value="Cons_hypoth698"/>
    <property type="match status" value="1"/>
</dbReference>
<evidence type="ECO:0000313" key="9">
    <source>
        <dbReference type="Proteomes" id="UP000008558"/>
    </source>
</evidence>
<gene>
    <name evidence="8" type="ordered locus">ACL_1113</name>
</gene>
<evidence type="ECO:0000256" key="1">
    <source>
        <dbReference type="ARBA" id="ARBA00004651"/>
    </source>
</evidence>
<evidence type="ECO:0000256" key="5">
    <source>
        <dbReference type="ARBA" id="ARBA00022989"/>
    </source>
</evidence>
<evidence type="ECO:0000256" key="3">
    <source>
        <dbReference type="ARBA" id="ARBA00022475"/>
    </source>
</evidence>
<evidence type="ECO:0000313" key="8">
    <source>
        <dbReference type="EMBL" id="ABX81723.1"/>
    </source>
</evidence>
<dbReference type="STRING" id="441768.ACL_1113"/>
<comment type="subcellular location">
    <subcellularLocation>
        <location evidence="1">Cell membrane</location>
        <topology evidence="1">Multi-pass membrane protein</topology>
    </subcellularLocation>
</comment>
<protein>
    <submittedName>
        <fullName evidence="8">Conserved integral membrane protein</fullName>
    </submittedName>
</protein>
<evidence type="ECO:0000256" key="7">
    <source>
        <dbReference type="SAM" id="Phobius"/>
    </source>
</evidence>